<dbReference type="EMBL" id="PSZM01000036">
    <property type="protein sequence ID" value="PQL93112.1"/>
    <property type="molecule type" value="Genomic_DNA"/>
</dbReference>
<dbReference type="SUPFAM" id="SSF56219">
    <property type="entry name" value="DNase I-like"/>
    <property type="match status" value="1"/>
</dbReference>
<dbReference type="Pfam" id="PF19580">
    <property type="entry name" value="Exo_endo_phos_3"/>
    <property type="match status" value="1"/>
</dbReference>
<dbReference type="AlphaFoldDB" id="A0A2S8ADS3"/>
<organism evidence="2 3">
    <name type="scientific">Apibacter adventoris</name>
    <dbReference type="NCBI Taxonomy" id="1679466"/>
    <lineage>
        <taxon>Bacteria</taxon>
        <taxon>Pseudomonadati</taxon>
        <taxon>Bacteroidota</taxon>
        <taxon>Flavobacteriia</taxon>
        <taxon>Flavobacteriales</taxon>
        <taxon>Weeksellaceae</taxon>
        <taxon>Apibacter</taxon>
    </lineage>
</organism>
<proteinExistence type="predicted"/>
<reference evidence="2 3" key="1">
    <citation type="submission" date="2018-02" db="EMBL/GenBank/DDBJ databases">
        <title>Genome sequences of Apibacter spp., gut symbionts of Asian honey bees.</title>
        <authorList>
            <person name="Kwong W.K."/>
            <person name="Steele M.I."/>
            <person name="Moran N.A."/>
        </authorList>
    </citation>
    <scope>NUCLEOTIDE SEQUENCE [LARGE SCALE GENOMIC DNA]</scope>
    <source>
        <strain evidence="3">wkB301</strain>
    </source>
</reference>
<dbReference type="OrthoDB" id="9802724at2"/>
<keyword evidence="2" id="KW-0540">Nuclease</keyword>
<dbReference type="Proteomes" id="UP000238042">
    <property type="component" value="Unassembled WGS sequence"/>
</dbReference>
<dbReference type="Gene3D" id="3.60.10.10">
    <property type="entry name" value="Endonuclease/exonuclease/phosphatase"/>
    <property type="match status" value="1"/>
</dbReference>
<evidence type="ECO:0000259" key="1">
    <source>
        <dbReference type="Pfam" id="PF19580"/>
    </source>
</evidence>
<gene>
    <name evidence="2" type="ORF">C4S77_05485</name>
</gene>
<comment type="caution">
    <text evidence="2">The sequence shown here is derived from an EMBL/GenBank/DDBJ whole genome shotgun (WGS) entry which is preliminary data.</text>
</comment>
<dbReference type="GO" id="GO:0004519">
    <property type="term" value="F:endonuclease activity"/>
    <property type="evidence" value="ECO:0007669"/>
    <property type="project" value="UniProtKB-KW"/>
</dbReference>
<name>A0A2S8ADS3_9FLAO</name>
<dbReference type="PANTHER" id="PTHR42834:SF1">
    <property type="entry name" value="ENDONUCLEASE_EXONUCLEASE_PHOSPHATASE FAMILY PROTEIN (AFU_ORTHOLOGUE AFUA_3G09210)"/>
    <property type="match status" value="1"/>
</dbReference>
<feature type="domain" description="Endonuclease/exonuclease/phosphatase" evidence="1">
    <location>
        <begin position="97"/>
        <end position="389"/>
    </location>
</feature>
<dbReference type="InterPro" id="IPR005135">
    <property type="entry name" value="Endo/exonuclease/phosphatase"/>
</dbReference>
<dbReference type="InterPro" id="IPR036691">
    <property type="entry name" value="Endo/exonu/phosph_ase_sf"/>
</dbReference>
<evidence type="ECO:0000313" key="3">
    <source>
        <dbReference type="Proteomes" id="UP000238042"/>
    </source>
</evidence>
<keyword evidence="3" id="KW-1185">Reference proteome</keyword>
<protein>
    <submittedName>
        <fullName evidence="2">Endonuclease</fullName>
    </submittedName>
</protein>
<keyword evidence="2" id="KW-0378">Hydrolase</keyword>
<sequence>MKDFLMKIIIFSLFINIFSEMNAQKSYKTATIMFYNVENLYDTIKSADIINGNLSPEDKRYQISVPEDSALTSGLEIYRGELNFNKLKGKNVIRKHILTDEFYYKGSKLWNSKKYNEKIRNITKVFSETGKTETQSTPAIIGVCEIENEHVLKDLCNGMKNYGKIYDFIHYNSFDARGVDVALLYDKTRFIPINRKRLQVYLRNEAGYREYTRDILLVEGLLDGEKMYFFVNHWPSRLGGEQKSLPKRMAAAQVVKTAMDSILKINTSAKMLAMGDFNDDPNSPSIKKVFHTVFKKDQVKKDTYYNPAEYLFKKGMGTLAYKDTFNFFDQQILSPAFVNNKDGYTFYKMNVFSPAYLVSQEGAKKGYPFRSFSGDNYTGGYSDHYPIYSIFVTELK</sequence>
<keyword evidence="2" id="KW-0255">Endonuclease</keyword>
<evidence type="ECO:0000313" key="2">
    <source>
        <dbReference type="EMBL" id="PQL93112.1"/>
    </source>
</evidence>
<dbReference type="RefSeq" id="WP_105192886.1">
    <property type="nucleotide sequence ID" value="NZ_PSZN01000006.1"/>
</dbReference>
<accession>A0A2S8ADS3</accession>
<dbReference type="PANTHER" id="PTHR42834">
    <property type="entry name" value="ENDONUCLEASE/EXONUCLEASE/PHOSPHATASE FAMILY PROTEIN (AFU_ORTHOLOGUE AFUA_3G09210)"/>
    <property type="match status" value="1"/>
</dbReference>